<organism evidence="1">
    <name type="scientific">viral metagenome</name>
    <dbReference type="NCBI Taxonomy" id="1070528"/>
    <lineage>
        <taxon>unclassified sequences</taxon>
        <taxon>metagenomes</taxon>
        <taxon>organismal metagenomes</taxon>
    </lineage>
</organism>
<sequence length="194" mass="21992">MLLLYLIALVLLLIASLSYKEGFEGGQYAYLAPSDPIKMDASTQSKFIKAYNESGGLVFNKFIITNENIDGVVKDITLEEVNYYIQNNKWPYGSYIMNYLTVNKEDLLNKSKQLTSLDDLQKTIPTRLIYRYLIQSTESQLSPLPLSNNIYMGKAVAPVDKPVLEIKEKTTATIHPPFSTENYTKLQSICSTLR</sequence>
<dbReference type="EMBL" id="MN740041">
    <property type="protein sequence ID" value="QHT85468.1"/>
    <property type="molecule type" value="Genomic_DNA"/>
</dbReference>
<reference evidence="1" key="1">
    <citation type="journal article" date="2020" name="Nature">
        <title>Giant virus diversity and host interactions through global metagenomics.</title>
        <authorList>
            <person name="Schulz F."/>
            <person name="Roux S."/>
            <person name="Paez-Espino D."/>
            <person name="Jungbluth S."/>
            <person name="Walsh D.A."/>
            <person name="Denef V.J."/>
            <person name="McMahon K.D."/>
            <person name="Konstantinidis K.T."/>
            <person name="Eloe-Fadrosh E.A."/>
            <person name="Kyrpides N.C."/>
            <person name="Woyke T."/>
        </authorList>
    </citation>
    <scope>NUCLEOTIDE SEQUENCE</scope>
    <source>
        <strain evidence="1">GVMAG-M-3300023184-17</strain>
    </source>
</reference>
<name>A0A6C0HXF6_9ZZZZ</name>
<dbReference type="AlphaFoldDB" id="A0A6C0HXF6"/>
<protein>
    <submittedName>
        <fullName evidence="1">Uncharacterized protein</fullName>
    </submittedName>
</protein>
<proteinExistence type="predicted"/>
<accession>A0A6C0HXF6</accession>
<evidence type="ECO:0000313" key="1">
    <source>
        <dbReference type="EMBL" id="QHT85468.1"/>
    </source>
</evidence>